<dbReference type="Pfam" id="PF00156">
    <property type="entry name" value="Pribosyltran"/>
    <property type="match status" value="1"/>
</dbReference>
<evidence type="ECO:0000313" key="4">
    <source>
        <dbReference type="Proteomes" id="UP000659344"/>
    </source>
</evidence>
<protein>
    <recommendedName>
        <fullName evidence="2">Phosphoribosyltransferase domain-containing protein</fullName>
    </recommendedName>
</protein>
<name>A0ABQ1YAJ6_9BACL</name>
<accession>A0ABQ1YAJ6</accession>
<dbReference type="InterPro" id="IPR000836">
    <property type="entry name" value="PRTase_dom"/>
</dbReference>
<dbReference type="Gene3D" id="3.40.50.2020">
    <property type="match status" value="1"/>
</dbReference>
<comment type="caution">
    <text evidence="3">The sequence shown here is derived from an EMBL/GenBank/DDBJ whole genome shotgun (WGS) entry which is preliminary data.</text>
</comment>
<dbReference type="InterPro" id="IPR051910">
    <property type="entry name" value="ComF/GntX_DNA_util-trans"/>
</dbReference>
<evidence type="ECO:0000256" key="1">
    <source>
        <dbReference type="ARBA" id="ARBA00008007"/>
    </source>
</evidence>
<dbReference type="PANTHER" id="PTHR47505">
    <property type="entry name" value="DNA UTILIZATION PROTEIN YHGH"/>
    <property type="match status" value="1"/>
</dbReference>
<dbReference type="Proteomes" id="UP000659344">
    <property type="component" value="Unassembled WGS sequence"/>
</dbReference>
<gene>
    <name evidence="3" type="ORF">GCM10008013_12800</name>
</gene>
<proteinExistence type="inferred from homology"/>
<dbReference type="RefSeq" id="WP_188536908.1">
    <property type="nucleotide sequence ID" value="NZ_BMFT01000001.1"/>
</dbReference>
<dbReference type="SUPFAM" id="SSF53271">
    <property type="entry name" value="PRTase-like"/>
    <property type="match status" value="1"/>
</dbReference>
<evidence type="ECO:0000259" key="2">
    <source>
        <dbReference type="Pfam" id="PF00156"/>
    </source>
</evidence>
<evidence type="ECO:0000313" key="3">
    <source>
        <dbReference type="EMBL" id="GGH17452.1"/>
    </source>
</evidence>
<sequence>MLVEVNDLKGLIIDIKPDILLSEWIELDEKYQCVFLISSDEEASLLEGVISSRSKILIKNNSYFIKSLLKQAVNCLNLRLNQIAFVTSNPLTIQSIINEPIGTIMITQSILYEHIGHMPDLIAPSITELKTTLENYPGYFSEVKTTIIGDNSFSDSGRIFNFNLSYDQFNINVISLGRYFGTKHHKHRIHQFSHRLRKSKTDSSQNELFWKLIVPIIKRTKYDGITRVPPRPSDERDRLGMLLSQLSMYEQINNFSDYLLCLEDFPKQKQQANSEERRINVRGKFRATEDVVGKEILLIDDIFTTGATVGECAKTLMNKGAKSVTILVLAVNQFDSLFPVQRQPLMCPDKCGGILQLRINKNGKGAFFGCSNFFNRTCNKILAFNLGWRRINSSNSFNETEELEEIDF</sequence>
<reference evidence="4" key="1">
    <citation type="journal article" date="2019" name="Int. J. Syst. Evol. Microbiol.">
        <title>The Global Catalogue of Microorganisms (GCM) 10K type strain sequencing project: providing services to taxonomists for standard genome sequencing and annotation.</title>
        <authorList>
            <consortium name="The Broad Institute Genomics Platform"/>
            <consortium name="The Broad Institute Genome Sequencing Center for Infectious Disease"/>
            <person name="Wu L."/>
            <person name="Ma J."/>
        </authorList>
    </citation>
    <scope>NUCLEOTIDE SEQUENCE [LARGE SCALE GENOMIC DNA]</scope>
    <source>
        <strain evidence="4">CGMCC 1.12769</strain>
    </source>
</reference>
<keyword evidence="4" id="KW-1185">Reference proteome</keyword>
<feature type="domain" description="Phosphoribosyltransferase" evidence="2">
    <location>
        <begin position="272"/>
        <end position="330"/>
    </location>
</feature>
<dbReference type="CDD" id="cd06223">
    <property type="entry name" value="PRTases_typeI"/>
    <property type="match status" value="1"/>
</dbReference>
<dbReference type="EMBL" id="BMFT01000001">
    <property type="protein sequence ID" value="GGH17452.1"/>
    <property type="molecule type" value="Genomic_DNA"/>
</dbReference>
<dbReference type="PANTHER" id="PTHR47505:SF1">
    <property type="entry name" value="DNA UTILIZATION PROTEIN YHGH"/>
    <property type="match status" value="1"/>
</dbReference>
<organism evidence="3 4">
    <name type="scientific">Paenibacillus segetis</name>
    <dbReference type="NCBI Taxonomy" id="1325360"/>
    <lineage>
        <taxon>Bacteria</taxon>
        <taxon>Bacillati</taxon>
        <taxon>Bacillota</taxon>
        <taxon>Bacilli</taxon>
        <taxon>Bacillales</taxon>
        <taxon>Paenibacillaceae</taxon>
        <taxon>Paenibacillus</taxon>
    </lineage>
</organism>
<comment type="similarity">
    <text evidence="1">Belongs to the ComF/GntX family.</text>
</comment>
<dbReference type="InterPro" id="IPR029057">
    <property type="entry name" value="PRTase-like"/>
</dbReference>